<feature type="domain" description="Major facilitator superfamily (MFS) profile" evidence="8">
    <location>
        <begin position="31"/>
        <end position="503"/>
    </location>
</feature>
<dbReference type="Gene3D" id="1.20.1720.10">
    <property type="entry name" value="Multidrug resistance protein D"/>
    <property type="match status" value="1"/>
</dbReference>
<dbReference type="RefSeq" id="WP_344614457.1">
    <property type="nucleotide sequence ID" value="NZ_BAAARV010000033.1"/>
</dbReference>
<evidence type="ECO:0000256" key="6">
    <source>
        <dbReference type="ARBA" id="ARBA00023136"/>
    </source>
</evidence>
<keyword evidence="6 7" id="KW-0472">Membrane</keyword>
<keyword evidence="3" id="KW-1003">Cell membrane</keyword>
<feature type="transmembrane region" description="Helical" evidence="7">
    <location>
        <begin position="295"/>
        <end position="318"/>
    </location>
</feature>
<dbReference type="CDD" id="cd17321">
    <property type="entry name" value="MFS_MMR_MDR_like"/>
    <property type="match status" value="1"/>
</dbReference>
<reference evidence="10" key="1">
    <citation type="journal article" date="2019" name="Int. J. Syst. Evol. Microbiol.">
        <title>The Global Catalogue of Microorganisms (GCM) 10K type strain sequencing project: providing services to taxonomists for standard genome sequencing and annotation.</title>
        <authorList>
            <consortium name="The Broad Institute Genomics Platform"/>
            <consortium name="The Broad Institute Genome Sequencing Center for Infectious Disease"/>
            <person name="Wu L."/>
            <person name="Ma J."/>
        </authorList>
    </citation>
    <scope>NUCLEOTIDE SEQUENCE [LARGE SCALE GENOMIC DNA]</scope>
    <source>
        <strain evidence="10">JCM 3272</strain>
    </source>
</reference>
<dbReference type="Proteomes" id="UP001501444">
    <property type="component" value="Unassembled WGS sequence"/>
</dbReference>
<dbReference type="PROSITE" id="PS50850">
    <property type="entry name" value="MFS"/>
    <property type="match status" value="1"/>
</dbReference>
<evidence type="ECO:0000313" key="10">
    <source>
        <dbReference type="Proteomes" id="UP001501444"/>
    </source>
</evidence>
<dbReference type="PROSITE" id="PS00216">
    <property type="entry name" value="SUGAR_TRANSPORT_1"/>
    <property type="match status" value="1"/>
</dbReference>
<feature type="transmembrane region" description="Helical" evidence="7">
    <location>
        <begin position="217"/>
        <end position="236"/>
    </location>
</feature>
<dbReference type="SUPFAM" id="SSF103473">
    <property type="entry name" value="MFS general substrate transporter"/>
    <property type="match status" value="1"/>
</dbReference>
<feature type="transmembrane region" description="Helical" evidence="7">
    <location>
        <begin position="330"/>
        <end position="352"/>
    </location>
</feature>
<keyword evidence="5 7" id="KW-1133">Transmembrane helix</keyword>
<evidence type="ECO:0000256" key="4">
    <source>
        <dbReference type="ARBA" id="ARBA00022692"/>
    </source>
</evidence>
<keyword evidence="10" id="KW-1185">Reference proteome</keyword>
<evidence type="ECO:0000256" key="1">
    <source>
        <dbReference type="ARBA" id="ARBA00004651"/>
    </source>
</evidence>
<feature type="transmembrane region" description="Helical" evidence="7">
    <location>
        <begin position="29"/>
        <end position="49"/>
    </location>
</feature>
<feature type="transmembrane region" description="Helical" evidence="7">
    <location>
        <begin position="129"/>
        <end position="150"/>
    </location>
</feature>
<dbReference type="Pfam" id="PF07690">
    <property type="entry name" value="MFS_1"/>
    <property type="match status" value="1"/>
</dbReference>
<feature type="transmembrane region" description="Helical" evidence="7">
    <location>
        <begin position="256"/>
        <end position="274"/>
    </location>
</feature>
<dbReference type="InterPro" id="IPR020846">
    <property type="entry name" value="MFS_dom"/>
</dbReference>
<feature type="transmembrane region" description="Helical" evidence="7">
    <location>
        <begin position="69"/>
        <end position="86"/>
    </location>
</feature>
<dbReference type="InterPro" id="IPR005829">
    <property type="entry name" value="Sugar_transporter_CS"/>
</dbReference>
<comment type="caution">
    <text evidence="9">The sequence shown here is derived from an EMBL/GenBank/DDBJ whole genome shotgun (WGS) entry which is preliminary data.</text>
</comment>
<feature type="transmembrane region" description="Helical" evidence="7">
    <location>
        <begin position="98"/>
        <end position="117"/>
    </location>
</feature>
<feature type="transmembrane region" description="Helical" evidence="7">
    <location>
        <begin position="157"/>
        <end position="178"/>
    </location>
</feature>
<evidence type="ECO:0000313" key="9">
    <source>
        <dbReference type="EMBL" id="GAA2353808.1"/>
    </source>
</evidence>
<dbReference type="Gene3D" id="1.20.1250.20">
    <property type="entry name" value="MFS general substrate transporter like domains"/>
    <property type="match status" value="1"/>
</dbReference>
<accession>A0ABP5TKG8</accession>
<proteinExistence type="predicted"/>
<dbReference type="PANTHER" id="PTHR42718:SF46">
    <property type="entry name" value="BLR6921 PROTEIN"/>
    <property type="match status" value="1"/>
</dbReference>
<keyword evidence="4 7" id="KW-0812">Transmembrane</keyword>
<feature type="transmembrane region" description="Helical" evidence="7">
    <location>
        <begin position="184"/>
        <end position="205"/>
    </location>
</feature>
<sequence length="517" mass="53503">MSHVSTGGKHEARAPEAVSTPLHAYPRRWYALAIIAVAQLMVVLDATVVNVALPHAKADLGISDSNQQWVVTAYTLTFGGLLLLGGRIADYWGRKRTFVFGIIGFALASALGGAAWNDTSLFLARGLQGVFGALLAPASLALLSVLFVDAKERARAFGVYGAIAGGGAALGLVLGGVLTEYADWRWCLLVNIPVALIAVVLAVPIVPESRAHGNTRYDIPGAVLATLGLSLLVYGFTKAGETDAQMRLKYGWGSPVTLGLVGAALILLALFVVVEARIRNPLMPLRILAQRTRGGAYLASTLIGAGFIGSVFFVSLYFQLVLGYSPIKSGVHSLPVSVGVVLAAGLASGLLPRLGPKPIMAFGGVVAAIGMILLTRIGVDTAYSTTVLPSLLILGFGLGCTFVPLGNIALIGVDEHDAGAASAVVNASQQVGGSLGTALLNTVAITAATAYGRDHLPRTPSSDAMNLLKAQSMVHGYVTAFWWGSALLVVAAIVVIIFIRASKKDLPAEGGAAVHVG</sequence>
<evidence type="ECO:0000256" key="3">
    <source>
        <dbReference type="ARBA" id="ARBA00022475"/>
    </source>
</evidence>
<protein>
    <submittedName>
        <fullName evidence="9">MFS transporter</fullName>
    </submittedName>
</protein>
<dbReference type="InterPro" id="IPR036259">
    <property type="entry name" value="MFS_trans_sf"/>
</dbReference>
<evidence type="ECO:0000256" key="5">
    <source>
        <dbReference type="ARBA" id="ARBA00022989"/>
    </source>
</evidence>
<evidence type="ECO:0000259" key="8">
    <source>
        <dbReference type="PROSITE" id="PS50850"/>
    </source>
</evidence>
<dbReference type="PRINTS" id="PR01036">
    <property type="entry name" value="TCRTETB"/>
</dbReference>
<feature type="transmembrane region" description="Helical" evidence="7">
    <location>
        <begin position="359"/>
        <end position="379"/>
    </location>
</feature>
<name>A0ABP5TKG8_9ACTN</name>
<gene>
    <name evidence="9" type="ORF">GCM10010170_045390</name>
</gene>
<dbReference type="InterPro" id="IPR011701">
    <property type="entry name" value="MFS"/>
</dbReference>
<dbReference type="NCBIfam" id="TIGR00711">
    <property type="entry name" value="efflux_EmrB"/>
    <property type="match status" value="1"/>
</dbReference>
<keyword evidence="2" id="KW-0813">Transport</keyword>
<dbReference type="EMBL" id="BAAARV010000033">
    <property type="protein sequence ID" value="GAA2353808.1"/>
    <property type="molecule type" value="Genomic_DNA"/>
</dbReference>
<dbReference type="InterPro" id="IPR004638">
    <property type="entry name" value="EmrB-like"/>
</dbReference>
<feature type="transmembrane region" description="Helical" evidence="7">
    <location>
        <begin position="434"/>
        <end position="452"/>
    </location>
</feature>
<organism evidence="9 10">
    <name type="scientific">Dactylosporangium salmoneum</name>
    <dbReference type="NCBI Taxonomy" id="53361"/>
    <lineage>
        <taxon>Bacteria</taxon>
        <taxon>Bacillati</taxon>
        <taxon>Actinomycetota</taxon>
        <taxon>Actinomycetes</taxon>
        <taxon>Micromonosporales</taxon>
        <taxon>Micromonosporaceae</taxon>
        <taxon>Dactylosporangium</taxon>
    </lineage>
</organism>
<feature type="transmembrane region" description="Helical" evidence="7">
    <location>
        <begin position="480"/>
        <end position="499"/>
    </location>
</feature>
<comment type="subcellular location">
    <subcellularLocation>
        <location evidence="1">Cell membrane</location>
        <topology evidence="1">Multi-pass membrane protein</topology>
    </subcellularLocation>
</comment>
<evidence type="ECO:0000256" key="7">
    <source>
        <dbReference type="SAM" id="Phobius"/>
    </source>
</evidence>
<evidence type="ECO:0000256" key="2">
    <source>
        <dbReference type="ARBA" id="ARBA00022448"/>
    </source>
</evidence>
<feature type="transmembrane region" description="Helical" evidence="7">
    <location>
        <begin position="391"/>
        <end position="413"/>
    </location>
</feature>
<dbReference type="PANTHER" id="PTHR42718">
    <property type="entry name" value="MAJOR FACILITATOR SUPERFAMILY MULTIDRUG TRANSPORTER MFSC"/>
    <property type="match status" value="1"/>
</dbReference>